<comment type="caution">
    <text evidence="5">The sequence shown here is derived from an EMBL/GenBank/DDBJ whole genome shotgun (WGS) entry which is preliminary data.</text>
</comment>
<keyword evidence="6" id="KW-1185">Reference proteome</keyword>
<dbReference type="PROSITE" id="PS51683">
    <property type="entry name" value="SAM_OMT_II"/>
    <property type="match status" value="1"/>
</dbReference>
<dbReference type="Gene3D" id="3.40.50.150">
    <property type="entry name" value="Vaccinia Virus protein VP39"/>
    <property type="match status" value="1"/>
</dbReference>
<name>A0A9P4XWY0_CRYP1</name>
<keyword evidence="3" id="KW-0949">S-adenosyl-L-methionine</keyword>
<evidence type="ECO:0000256" key="2">
    <source>
        <dbReference type="ARBA" id="ARBA00022679"/>
    </source>
</evidence>
<keyword evidence="2" id="KW-0808">Transferase</keyword>
<dbReference type="GO" id="GO:0032259">
    <property type="term" value="P:methylation"/>
    <property type="evidence" value="ECO:0007669"/>
    <property type="project" value="UniProtKB-KW"/>
</dbReference>
<protein>
    <submittedName>
        <fullName evidence="5">S-adenosyl-L-methionine-dependent methyltransferase</fullName>
    </submittedName>
</protein>
<evidence type="ECO:0000256" key="1">
    <source>
        <dbReference type="ARBA" id="ARBA00022603"/>
    </source>
</evidence>
<dbReference type="EMBL" id="MU032350">
    <property type="protein sequence ID" value="KAF3762847.1"/>
    <property type="molecule type" value="Genomic_DNA"/>
</dbReference>
<dbReference type="InterPro" id="IPR016461">
    <property type="entry name" value="COMT-like"/>
</dbReference>
<evidence type="ECO:0000313" key="6">
    <source>
        <dbReference type="Proteomes" id="UP000803844"/>
    </source>
</evidence>
<sequence length="221" mass="24367">MNGNGNGNGSHEPCGQSGLWITGLGHQYLAYLCGPERLEELATRFYDVERPGLKKLLQVNRASGIDQRPCVQDMDSSSAFLHRPEMPSITDLNAVWHKALKKVPIDFFKEKPVKDSHSSAGALVYQIRRTLHDYADADALNMLRLIAKAMAPDSRLLIVELAMTNPPTPLAAAVDLFMFITAGKERTIEMFERLTADAGLRITRVVPGKTSGMGVLECMKV</sequence>
<keyword evidence="1 5" id="KW-0489">Methyltransferase</keyword>
<dbReference type="InterPro" id="IPR001077">
    <property type="entry name" value="COMT_C"/>
</dbReference>
<evidence type="ECO:0000259" key="4">
    <source>
        <dbReference type="Pfam" id="PF00891"/>
    </source>
</evidence>
<organism evidence="5 6">
    <name type="scientific">Cryphonectria parasitica (strain ATCC 38755 / EP155)</name>
    <dbReference type="NCBI Taxonomy" id="660469"/>
    <lineage>
        <taxon>Eukaryota</taxon>
        <taxon>Fungi</taxon>
        <taxon>Dikarya</taxon>
        <taxon>Ascomycota</taxon>
        <taxon>Pezizomycotina</taxon>
        <taxon>Sordariomycetes</taxon>
        <taxon>Sordariomycetidae</taxon>
        <taxon>Diaporthales</taxon>
        <taxon>Cryphonectriaceae</taxon>
        <taxon>Cryphonectria-Endothia species complex</taxon>
        <taxon>Cryphonectria</taxon>
    </lineage>
</organism>
<feature type="domain" description="O-methyltransferase C-terminal" evidence="4">
    <location>
        <begin position="122"/>
        <end position="200"/>
    </location>
</feature>
<dbReference type="Proteomes" id="UP000803844">
    <property type="component" value="Unassembled WGS sequence"/>
</dbReference>
<dbReference type="SUPFAM" id="SSF53335">
    <property type="entry name" value="S-adenosyl-L-methionine-dependent methyltransferases"/>
    <property type="match status" value="1"/>
</dbReference>
<dbReference type="InterPro" id="IPR029063">
    <property type="entry name" value="SAM-dependent_MTases_sf"/>
</dbReference>
<dbReference type="AlphaFoldDB" id="A0A9P4XWY0"/>
<dbReference type="Pfam" id="PF00891">
    <property type="entry name" value="Methyltransf_2"/>
    <property type="match status" value="1"/>
</dbReference>
<dbReference type="PANTHER" id="PTHR43712:SF2">
    <property type="entry name" value="O-METHYLTRANSFERASE CICE"/>
    <property type="match status" value="1"/>
</dbReference>
<gene>
    <name evidence="5" type="ORF">M406DRAFT_333210</name>
</gene>
<dbReference type="GeneID" id="63837954"/>
<dbReference type="OrthoDB" id="1535081at2759"/>
<proteinExistence type="predicted"/>
<reference evidence="5" key="1">
    <citation type="journal article" date="2020" name="Phytopathology">
        <title>Genome sequence of the chestnut blight fungus Cryphonectria parasitica EP155: A fundamental resource for an archetypical invasive plant pathogen.</title>
        <authorList>
            <person name="Crouch J.A."/>
            <person name="Dawe A."/>
            <person name="Aerts A."/>
            <person name="Barry K."/>
            <person name="Churchill A.C.L."/>
            <person name="Grimwood J."/>
            <person name="Hillman B."/>
            <person name="Milgroom M.G."/>
            <person name="Pangilinan J."/>
            <person name="Smith M."/>
            <person name="Salamov A."/>
            <person name="Schmutz J."/>
            <person name="Yadav J."/>
            <person name="Grigoriev I.V."/>
            <person name="Nuss D."/>
        </authorList>
    </citation>
    <scope>NUCLEOTIDE SEQUENCE</scope>
    <source>
        <strain evidence="5">EP155</strain>
    </source>
</reference>
<dbReference type="PANTHER" id="PTHR43712">
    <property type="entry name" value="PUTATIVE (AFU_ORTHOLOGUE AFUA_4G14580)-RELATED"/>
    <property type="match status" value="1"/>
</dbReference>
<dbReference type="RefSeq" id="XP_040773826.1">
    <property type="nucleotide sequence ID" value="XM_040920825.1"/>
</dbReference>
<evidence type="ECO:0000313" key="5">
    <source>
        <dbReference type="EMBL" id="KAF3762847.1"/>
    </source>
</evidence>
<accession>A0A9P4XWY0</accession>
<evidence type="ECO:0000256" key="3">
    <source>
        <dbReference type="ARBA" id="ARBA00022691"/>
    </source>
</evidence>
<dbReference type="GO" id="GO:0008171">
    <property type="term" value="F:O-methyltransferase activity"/>
    <property type="evidence" value="ECO:0007669"/>
    <property type="project" value="InterPro"/>
</dbReference>